<sequence>MMPETLVIRDEVVTLDLDRLGALRPAPGDAETEARLAAALEALAATLADVESCWRRDDPAQMLRAISAAQGLAEPLGMVKLEVTLRAVRGCLVSGDAVALAATLARMLRVGERSLAAIWDRHGMLLL</sequence>
<protein>
    <submittedName>
        <fullName evidence="1">Uncharacterized protein</fullName>
    </submittedName>
</protein>
<comment type="caution">
    <text evidence="1">The sequence shown here is derived from an EMBL/GenBank/DDBJ whole genome shotgun (WGS) entry which is preliminary data.</text>
</comment>
<evidence type="ECO:0000313" key="2">
    <source>
        <dbReference type="Proteomes" id="UP000022447"/>
    </source>
</evidence>
<accession>X7EF81</accession>
<evidence type="ECO:0000313" key="1">
    <source>
        <dbReference type="EMBL" id="ETX13773.1"/>
    </source>
</evidence>
<reference evidence="1 2" key="1">
    <citation type="submission" date="2014-01" db="EMBL/GenBank/DDBJ databases">
        <title>Roseivivax halodurans JCM 10272 Genome Sequencing.</title>
        <authorList>
            <person name="Lai Q."/>
            <person name="Li G."/>
            <person name="Shao Z."/>
        </authorList>
    </citation>
    <scope>NUCLEOTIDE SEQUENCE [LARGE SCALE GENOMIC DNA]</scope>
    <source>
        <strain evidence="1 2">JCM 10272</strain>
    </source>
</reference>
<dbReference type="RefSeq" id="WP_037264277.1">
    <property type="nucleotide sequence ID" value="NZ_JALZ01000018.1"/>
</dbReference>
<dbReference type="EMBL" id="JALZ01000018">
    <property type="protein sequence ID" value="ETX13773.1"/>
    <property type="molecule type" value="Genomic_DNA"/>
</dbReference>
<dbReference type="eggNOG" id="ENOG50314GK">
    <property type="taxonomic scope" value="Bacteria"/>
</dbReference>
<dbReference type="STRING" id="1449350.OCH239_06805"/>
<organism evidence="1 2">
    <name type="scientific">Roseivivax halodurans JCM 10272</name>
    <dbReference type="NCBI Taxonomy" id="1449350"/>
    <lineage>
        <taxon>Bacteria</taxon>
        <taxon>Pseudomonadati</taxon>
        <taxon>Pseudomonadota</taxon>
        <taxon>Alphaproteobacteria</taxon>
        <taxon>Rhodobacterales</taxon>
        <taxon>Roseobacteraceae</taxon>
        <taxon>Roseivivax</taxon>
    </lineage>
</organism>
<dbReference type="AlphaFoldDB" id="X7EF81"/>
<keyword evidence="2" id="KW-1185">Reference proteome</keyword>
<gene>
    <name evidence="1" type="ORF">OCH239_06805</name>
</gene>
<name>X7EF81_9RHOB</name>
<proteinExistence type="predicted"/>
<dbReference type="Proteomes" id="UP000022447">
    <property type="component" value="Unassembled WGS sequence"/>
</dbReference>
<dbReference type="OrthoDB" id="7873775at2"/>